<name>A0ABS7SJU0_9BURK</name>
<dbReference type="EMBL" id="JAFBIL020000001">
    <property type="protein sequence ID" value="MBZ2206466.1"/>
    <property type="molecule type" value="Genomic_DNA"/>
</dbReference>
<keyword evidence="1" id="KW-0472">Membrane</keyword>
<evidence type="ECO:0000313" key="2">
    <source>
        <dbReference type="EMBL" id="MBZ2206466.1"/>
    </source>
</evidence>
<gene>
    <name evidence="2" type="ORF">I4X03_004240</name>
</gene>
<evidence type="ECO:0000256" key="1">
    <source>
        <dbReference type="SAM" id="Phobius"/>
    </source>
</evidence>
<keyword evidence="1" id="KW-0812">Transmembrane</keyword>
<organism evidence="2 3">
    <name type="scientific">Massilia soli</name>
    <dbReference type="NCBI Taxonomy" id="2792854"/>
    <lineage>
        <taxon>Bacteria</taxon>
        <taxon>Pseudomonadati</taxon>
        <taxon>Pseudomonadota</taxon>
        <taxon>Betaproteobacteria</taxon>
        <taxon>Burkholderiales</taxon>
        <taxon>Oxalobacteraceae</taxon>
        <taxon>Telluria group</taxon>
        <taxon>Massilia</taxon>
    </lineage>
</organism>
<feature type="transmembrane region" description="Helical" evidence="1">
    <location>
        <begin position="30"/>
        <end position="48"/>
    </location>
</feature>
<accession>A0ABS7SJU0</accession>
<reference evidence="2 3" key="1">
    <citation type="submission" date="2021-08" db="EMBL/GenBank/DDBJ databases">
        <title>Massilia sp. R798.</title>
        <authorList>
            <person name="Baek J.H."/>
            <person name="Jung H.S."/>
            <person name="Kim K.R."/>
            <person name="Jeon C.O."/>
        </authorList>
    </citation>
    <scope>NUCLEOTIDE SEQUENCE [LARGE SCALE GENOMIC DNA]</scope>
    <source>
        <strain evidence="2 3">R798</strain>
    </source>
</reference>
<keyword evidence="3" id="KW-1185">Reference proteome</keyword>
<proteinExistence type="predicted"/>
<keyword evidence="1" id="KW-1133">Transmembrane helix</keyword>
<comment type="caution">
    <text evidence="2">The sequence shown here is derived from an EMBL/GenBank/DDBJ whole genome shotgun (WGS) entry which is preliminary data.</text>
</comment>
<protein>
    <submittedName>
        <fullName evidence="2">Uncharacterized protein</fullName>
    </submittedName>
</protein>
<evidence type="ECO:0000313" key="3">
    <source>
        <dbReference type="Proteomes" id="UP000809349"/>
    </source>
</evidence>
<sequence>MNDRLLLLIIAAAVGNAAWAFWHFFGDDAFAALSLIALVGVVADNHRLRRKLRDRPTQ</sequence>
<dbReference type="Proteomes" id="UP000809349">
    <property type="component" value="Unassembled WGS sequence"/>
</dbReference>